<dbReference type="Proteomes" id="UP001314205">
    <property type="component" value="Unassembled WGS sequence"/>
</dbReference>
<keyword evidence="3" id="KW-1185">Reference proteome</keyword>
<name>A0AAV1KNV0_9NEOP</name>
<dbReference type="InterPro" id="IPR040676">
    <property type="entry name" value="DUF5641"/>
</dbReference>
<sequence length="98" mass="11173">MAHTQKLLHDFLSRWLAEYLSRLQQRPKWLKQKKELEKGDIVLIKSGNLPSGKWALGRVTDKHPGPDGVIRVYSLKSGDNVVKKTVTKLCLLLIDTQP</sequence>
<evidence type="ECO:0000259" key="1">
    <source>
        <dbReference type="Pfam" id="PF18701"/>
    </source>
</evidence>
<dbReference type="Pfam" id="PF18701">
    <property type="entry name" value="DUF5641"/>
    <property type="match status" value="1"/>
</dbReference>
<reference evidence="2 3" key="1">
    <citation type="submission" date="2023-11" db="EMBL/GenBank/DDBJ databases">
        <authorList>
            <person name="Hedman E."/>
            <person name="Englund M."/>
            <person name="Stromberg M."/>
            <person name="Nyberg Akerstrom W."/>
            <person name="Nylinder S."/>
            <person name="Jareborg N."/>
            <person name="Kallberg Y."/>
            <person name="Kronander E."/>
        </authorList>
    </citation>
    <scope>NUCLEOTIDE SEQUENCE [LARGE SCALE GENOMIC DNA]</scope>
</reference>
<gene>
    <name evidence="2" type="ORF">PARMNEM_LOCUS4934</name>
</gene>
<protein>
    <recommendedName>
        <fullName evidence="1">DUF5641 domain-containing protein</fullName>
    </recommendedName>
</protein>
<dbReference type="AlphaFoldDB" id="A0AAV1KNV0"/>
<proteinExistence type="predicted"/>
<dbReference type="PANTHER" id="PTHR47331">
    <property type="entry name" value="PHD-TYPE DOMAIN-CONTAINING PROTEIN"/>
    <property type="match status" value="1"/>
</dbReference>
<accession>A0AAV1KNV0</accession>
<organism evidence="2 3">
    <name type="scientific">Parnassius mnemosyne</name>
    <name type="common">clouded apollo</name>
    <dbReference type="NCBI Taxonomy" id="213953"/>
    <lineage>
        <taxon>Eukaryota</taxon>
        <taxon>Metazoa</taxon>
        <taxon>Ecdysozoa</taxon>
        <taxon>Arthropoda</taxon>
        <taxon>Hexapoda</taxon>
        <taxon>Insecta</taxon>
        <taxon>Pterygota</taxon>
        <taxon>Neoptera</taxon>
        <taxon>Endopterygota</taxon>
        <taxon>Lepidoptera</taxon>
        <taxon>Glossata</taxon>
        <taxon>Ditrysia</taxon>
        <taxon>Papilionoidea</taxon>
        <taxon>Papilionidae</taxon>
        <taxon>Parnassiinae</taxon>
        <taxon>Parnassini</taxon>
        <taxon>Parnassius</taxon>
        <taxon>Driopa</taxon>
    </lineage>
</organism>
<evidence type="ECO:0000313" key="3">
    <source>
        <dbReference type="Proteomes" id="UP001314205"/>
    </source>
</evidence>
<dbReference type="EMBL" id="CAVLGL010000057">
    <property type="protein sequence ID" value="CAK1583552.1"/>
    <property type="molecule type" value="Genomic_DNA"/>
</dbReference>
<comment type="caution">
    <text evidence="2">The sequence shown here is derived from an EMBL/GenBank/DDBJ whole genome shotgun (WGS) entry which is preliminary data.</text>
</comment>
<evidence type="ECO:0000313" key="2">
    <source>
        <dbReference type="EMBL" id="CAK1583552.1"/>
    </source>
</evidence>
<feature type="domain" description="DUF5641" evidence="1">
    <location>
        <begin position="3"/>
        <end position="92"/>
    </location>
</feature>